<reference evidence="2" key="1">
    <citation type="submission" date="2020-02" db="EMBL/GenBank/DDBJ databases">
        <authorList>
            <person name="Meier V. D."/>
        </authorList>
    </citation>
    <scope>NUCLEOTIDE SEQUENCE</scope>
    <source>
        <strain evidence="2">AVDCRST_MAG68</strain>
    </source>
</reference>
<keyword evidence="1" id="KW-1133">Transmembrane helix</keyword>
<dbReference type="EMBL" id="CADCTW010000217">
    <property type="protein sequence ID" value="CAA9365386.1"/>
    <property type="molecule type" value="Genomic_DNA"/>
</dbReference>
<name>A0A6J4MS92_9BACT</name>
<organism evidence="2">
    <name type="scientific">uncultured Gemmatimonadota bacterium</name>
    <dbReference type="NCBI Taxonomy" id="203437"/>
    <lineage>
        <taxon>Bacteria</taxon>
        <taxon>Pseudomonadati</taxon>
        <taxon>Gemmatimonadota</taxon>
        <taxon>environmental samples</taxon>
    </lineage>
</organism>
<keyword evidence="1" id="KW-0472">Membrane</keyword>
<dbReference type="AlphaFoldDB" id="A0A6J4MS92"/>
<sequence length="99" mass="10904">MSVVALYLWTGVFVLTAVAHSNAPRLAALKAALRLHRGPVVAWVWMALAATLTVLLWPRVLPSLVRALIHPPEPPARLPQRIPRHQAVQSIRSQLQEAA</sequence>
<accession>A0A6J4MS92</accession>
<protein>
    <submittedName>
        <fullName evidence="2">Uncharacterized protein</fullName>
    </submittedName>
</protein>
<evidence type="ECO:0000313" key="2">
    <source>
        <dbReference type="EMBL" id="CAA9365386.1"/>
    </source>
</evidence>
<feature type="transmembrane region" description="Helical" evidence="1">
    <location>
        <begin position="43"/>
        <end position="61"/>
    </location>
</feature>
<evidence type="ECO:0000256" key="1">
    <source>
        <dbReference type="SAM" id="Phobius"/>
    </source>
</evidence>
<keyword evidence="1" id="KW-0812">Transmembrane</keyword>
<gene>
    <name evidence="2" type="ORF">AVDCRST_MAG68-5155</name>
</gene>
<proteinExistence type="predicted"/>